<evidence type="ECO:0000313" key="2">
    <source>
        <dbReference type="Proteomes" id="UP000717996"/>
    </source>
</evidence>
<protein>
    <submittedName>
        <fullName evidence="1">Uncharacterized protein</fullName>
    </submittedName>
</protein>
<name>A0A9P6XQS8_RHIOR</name>
<organism evidence="1 2">
    <name type="scientific">Rhizopus oryzae</name>
    <name type="common">Mucormycosis agent</name>
    <name type="synonym">Rhizopus arrhizus var. delemar</name>
    <dbReference type="NCBI Taxonomy" id="64495"/>
    <lineage>
        <taxon>Eukaryota</taxon>
        <taxon>Fungi</taxon>
        <taxon>Fungi incertae sedis</taxon>
        <taxon>Mucoromycota</taxon>
        <taxon>Mucoromycotina</taxon>
        <taxon>Mucoromycetes</taxon>
        <taxon>Mucorales</taxon>
        <taxon>Mucorineae</taxon>
        <taxon>Rhizopodaceae</taxon>
        <taxon>Rhizopus</taxon>
    </lineage>
</organism>
<evidence type="ECO:0000313" key="1">
    <source>
        <dbReference type="EMBL" id="KAG1530129.1"/>
    </source>
</evidence>
<comment type="caution">
    <text evidence="1">The sequence shown here is derived from an EMBL/GenBank/DDBJ whole genome shotgun (WGS) entry which is preliminary data.</text>
</comment>
<dbReference type="Proteomes" id="UP000717996">
    <property type="component" value="Unassembled WGS sequence"/>
</dbReference>
<proteinExistence type="predicted"/>
<accession>A0A9P6XQS8</accession>
<dbReference type="AlphaFoldDB" id="A0A9P6XQS8"/>
<sequence>MGSPYNLNWGPPRETAQLSITHLAGFHRCSYKDNIISIQETVQPEAIEFTLRVRAIIEYKNGDRIEPWSTPVLGQKAGETLQQTK</sequence>
<reference evidence="1" key="1">
    <citation type="journal article" date="2020" name="Microb. Genom.">
        <title>Genetic diversity of clinical and environmental Mucorales isolates obtained from an investigation of mucormycosis cases among solid organ transplant recipients.</title>
        <authorList>
            <person name="Nguyen M.H."/>
            <person name="Kaul D."/>
            <person name="Muto C."/>
            <person name="Cheng S.J."/>
            <person name="Richter R.A."/>
            <person name="Bruno V.M."/>
            <person name="Liu G."/>
            <person name="Beyhan S."/>
            <person name="Sundermann A.J."/>
            <person name="Mounaud S."/>
            <person name="Pasculle A.W."/>
            <person name="Nierman W.C."/>
            <person name="Driscoll E."/>
            <person name="Cumbie R."/>
            <person name="Clancy C.J."/>
            <person name="Dupont C.L."/>
        </authorList>
    </citation>
    <scope>NUCLEOTIDE SEQUENCE</scope>
    <source>
        <strain evidence="1">GL16</strain>
    </source>
</reference>
<gene>
    <name evidence="1" type="ORF">G6F51_013937</name>
</gene>
<dbReference type="EMBL" id="JAANIT010007034">
    <property type="protein sequence ID" value="KAG1530129.1"/>
    <property type="molecule type" value="Genomic_DNA"/>
</dbReference>